<dbReference type="Gene3D" id="3.30.70.1030">
    <property type="entry name" value="Apc35880, domain 1"/>
    <property type="match status" value="2"/>
</dbReference>
<comment type="catalytic activity">
    <reaction evidence="12">
        <text>Fe-coproporphyrin III + H2O2 + H(+) = harderoheme III + CO2 + 2 H2O</text>
        <dbReference type="Rhea" id="RHEA:57940"/>
        <dbReference type="ChEBI" id="CHEBI:15377"/>
        <dbReference type="ChEBI" id="CHEBI:15378"/>
        <dbReference type="ChEBI" id="CHEBI:16240"/>
        <dbReference type="ChEBI" id="CHEBI:16526"/>
        <dbReference type="ChEBI" id="CHEBI:68438"/>
        <dbReference type="ChEBI" id="CHEBI:142463"/>
    </reaction>
</comment>
<comment type="cofactor">
    <cofactor evidence="12">
        <name>Fe-coproporphyrin III</name>
        <dbReference type="ChEBI" id="CHEBI:68438"/>
    </cofactor>
    <text evidence="12">Fe-coproporphyrin III acts as both substrate and redox cofactor.</text>
</comment>
<dbReference type="InterPro" id="IPR010644">
    <property type="entry name" value="ChdC/CLD"/>
</dbReference>
<keyword evidence="13" id="KW-0575">Peroxidase</keyword>
<dbReference type="GO" id="GO:0006785">
    <property type="term" value="P:heme B biosynthetic process"/>
    <property type="evidence" value="ECO:0007669"/>
    <property type="project" value="UniProtKB-UniRule"/>
</dbReference>
<proteinExistence type="inferred from homology"/>
<dbReference type="InterPro" id="IPR011008">
    <property type="entry name" value="Dimeric_a/b-barrel"/>
</dbReference>
<accession>A0A2N0ZBE0</accession>
<evidence type="ECO:0000256" key="11">
    <source>
        <dbReference type="ARBA" id="ARBA00050019"/>
    </source>
</evidence>
<dbReference type="RefSeq" id="WP_066194333.1">
    <property type="nucleotide sequence ID" value="NZ_JARMMB010000034.1"/>
</dbReference>
<keyword evidence="7 12" id="KW-0350">Heme biosynthesis</keyword>
<feature type="binding site" evidence="12">
    <location>
        <position position="129"/>
    </location>
    <ligand>
        <name>Fe-coproporphyrin III</name>
        <dbReference type="ChEBI" id="CHEBI:68438"/>
    </ligand>
</feature>
<feature type="binding site" evidence="12">
    <location>
        <position position="221"/>
    </location>
    <ligand>
        <name>Fe-coproporphyrin III</name>
        <dbReference type="ChEBI" id="CHEBI:68438"/>
    </ligand>
</feature>
<evidence type="ECO:0000256" key="8">
    <source>
        <dbReference type="ARBA" id="ARBA00029882"/>
    </source>
</evidence>
<comment type="catalytic activity">
    <reaction evidence="10">
        <text>Fe-coproporphyrin III + 2 H2O2 + 2 H(+) = heme b + 2 CO2 + 4 H2O</text>
        <dbReference type="Rhea" id="RHEA:56516"/>
        <dbReference type="ChEBI" id="CHEBI:15377"/>
        <dbReference type="ChEBI" id="CHEBI:15378"/>
        <dbReference type="ChEBI" id="CHEBI:16240"/>
        <dbReference type="ChEBI" id="CHEBI:16526"/>
        <dbReference type="ChEBI" id="CHEBI:60344"/>
        <dbReference type="ChEBI" id="CHEBI:68438"/>
        <dbReference type="EC" id="1.3.98.5"/>
    </reaction>
    <physiologicalReaction direction="left-to-right" evidence="10">
        <dbReference type="Rhea" id="RHEA:56517"/>
    </physiologicalReaction>
</comment>
<dbReference type="PANTHER" id="PTHR36843:SF1">
    <property type="entry name" value="COPROHEME DECARBOXYLASE"/>
    <property type="match status" value="1"/>
</dbReference>
<evidence type="ECO:0000313" key="14">
    <source>
        <dbReference type="Proteomes" id="UP000233343"/>
    </source>
</evidence>
<comment type="catalytic activity">
    <reaction evidence="12">
        <text>harderoheme III + H2O2 + H(+) = heme b + CO2 + 2 H2O</text>
        <dbReference type="Rhea" id="RHEA:57944"/>
        <dbReference type="ChEBI" id="CHEBI:15377"/>
        <dbReference type="ChEBI" id="CHEBI:15378"/>
        <dbReference type="ChEBI" id="CHEBI:16240"/>
        <dbReference type="ChEBI" id="CHEBI:16526"/>
        <dbReference type="ChEBI" id="CHEBI:60344"/>
        <dbReference type="ChEBI" id="CHEBI:142463"/>
    </reaction>
</comment>
<comment type="pathway">
    <text evidence="12">Porphyrin-containing compound metabolism; protoheme biosynthesis.</text>
</comment>
<sequence>MTYAAETLEGWYCLNVFYKIDWKGWKTLSPNEREESLEEIFALWRKWADIEAKSEGSHALFQIIGHKADLMFMFLRPNMHELIQIEMAFNKTKFAEYTIPSTSYISIVELSNYLPKGEDPYSRPEIRSRLYPNVPDADYLCFYPMNKLREGEDNWYMLPPDERNQMMRSHSLIGRKYAGKVKQIILGSVGFDDFEWGVALFANNPVHFKKLIYEMRFDEVSARFGEFGSFFIGKNLSKEGFNHLLQL</sequence>
<evidence type="ECO:0000256" key="2">
    <source>
        <dbReference type="ARBA" id="ARBA00014413"/>
    </source>
</evidence>
<dbReference type="AlphaFoldDB" id="A0A2N0ZBE0"/>
<evidence type="ECO:0000313" key="13">
    <source>
        <dbReference type="EMBL" id="PKG26820.1"/>
    </source>
</evidence>
<dbReference type="NCBIfam" id="NF008913">
    <property type="entry name" value="PRK12276.1"/>
    <property type="match status" value="1"/>
</dbReference>
<feature type="binding site" evidence="12">
    <location>
        <position position="183"/>
    </location>
    <ligand>
        <name>Fe-coproporphyrin III</name>
        <dbReference type="ChEBI" id="CHEBI:68438"/>
    </ligand>
</feature>
<feature type="binding site" evidence="12">
    <location>
        <begin position="143"/>
        <end position="147"/>
    </location>
    <ligand>
        <name>Fe-coproporphyrin III</name>
        <dbReference type="ChEBI" id="CHEBI:68438"/>
    </ligand>
</feature>
<dbReference type="HAMAP" id="MF_01442">
    <property type="entry name" value="Coproheme_decarbox_1"/>
    <property type="match status" value="1"/>
</dbReference>
<dbReference type="PANTHER" id="PTHR36843">
    <property type="entry name" value="HEME-DEPENDENT PEROXIDASE YWFI-RELATED"/>
    <property type="match status" value="1"/>
</dbReference>
<evidence type="ECO:0000256" key="3">
    <source>
        <dbReference type="ARBA" id="ARBA00022617"/>
    </source>
</evidence>
<comment type="similarity">
    <text evidence="1 12">Belongs to the ChdC family. Type 1 subfamily.</text>
</comment>
<evidence type="ECO:0000256" key="9">
    <source>
        <dbReference type="ARBA" id="ARBA00030236"/>
    </source>
</evidence>
<evidence type="ECO:0000256" key="7">
    <source>
        <dbReference type="ARBA" id="ARBA00023133"/>
    </source>
</evidence>
<dbReference type="InterPro" id="IPR031332">
    <property type="entry name" value="CHDC"/>
</dbReference>
<dbReference type="Pfam" id="PF06778">
    <property type="entry name" value="Chlor_dismutase"/>
    <property type="match status" value="1"/>
</dbReference>
<dbReference type="EC" id="1.3.98.5" evidence="11 12"/>
<dbReference type="EMBL" id="PISD01000058">
    <property type="protein sequence ID" value="PKG26820.1"/>
    <property type="molecule type" value="Genomic_DNA"/>
</dbReference>
<evidence type="ECO:0000256" key="4">
    <source>
        <dbReference type="ARBA" id="ARBA00022723"/>
    </source>
</evidence>
<comment type="function">
    <text evidence="12">Involved in coproporphyrin-dependent heme b biosynthesis. Catalyzes the decarboxylation of Fe-coproporphyrin III (coproheme) to heme b (protoheme IX), the last step of the pathway. The reaction occurs in a stepwise manner with a three-propionate intermediate.</text>
</comment>
<organism evidence="13 14">
    <name type="scientific">Cytobacillus horneckiae</name>
    <dbReference type="NCBI Taxonomy" id="549687"/>
    <lineage>
        <taxon>Bacteria</taxon>
        <taxon>Bacillati</taxon>
        <taxon>Bacillota</taxon>
        <taxon>Bacilli</taxon>
        <taxon>Bacillales</taxon>
        <taxon>Bacillaceae</taxon>
        <taxon>Cytobacillus</taxon>
    </lineage>
</organism>
<gene>
    <name evidence="12" type="primary">chdC</name>
    <name evidence="13" type="ORF">CWS20_22170</name>
</gene>
<keyword evidence="14" id="KW-1185">Reference proteome</keyword>
<name>A0A2N0ZBE0_9BACI</name>
<comment type="caution">
    <text evidence="13">The sequence shown here is derived from an EMBL/GenBank/DDBJ whole genome shotgun (WGS) entry which is preliminary data.</text>
</comment>
<reference evidence="13 14" key="1">
    <citation type="journal article" date="2010" name="Int. J. Syst. Evol. Microbiol.">
        <title>Bacillus horneckiae sp. nov., isolated from a spacecraft-assembly clean room.</title>
        <authorList>
            <person name="Vaishampayan P."/>
            <person name="Probst A."/>
            <person name="Krishnamurthi S."/>
            <person name="Ghosh S."/>
            <person name="Osman S."/>
            <person name="McDowall A."/>
            <person name="Ruckmani A."/>
            <person name="Mayilraj S."/>
            <person name="Venkateswaran K."/>
        </authorList>
    </citation>
    <scope>NUCLEOTIDE SEQUENCE [LARGE SCALE GENOMIC DNA]</scope>
    <source>
        <strain evidence="14">1PO1SC</strain>
    </source>
</reference>
<dbReference type="GO" id="GO:0046872">
    <property type="term" value="F:metal ion binding"/>
    <property type="evidence" value="ECO:0007669"/>
    <property type="project" value="UniProtKB-KW"/>
</dbReference>
<evidence type="ECO:0000256" key="6">
    <source>
        <dbReference type="ARBA" id="ARBA00023004"/>
    </source>
</evidence>
<protein>
    <recommendedName>
        <fullName evidence="2 12">Coproheme decarboxylase</fullName>
        <ecNumber evidence="11 12">1.3.98.5</ecNumber>
    </recommendedName>
    <alternativeName>
        <fullName evidence="8 12">Coproheme III oxidative decarboxylase</fullName>
    </alternativeName>
    <alternativeName>
        <fullName evidence="9 12">Hydrogen peroxide-dependent heme synthase</fullName>
    </alternativeName>
</protein>
<keyword evidence="3 12" id="KW-0349">Heme</keyword>
<evidence type="ECO:0000256" key="1">
    <source>
        <dbReference type="ARBA" id="ARBA00009276"/>
    </source>
</evidence>
<dbReference type="GO" id="GO:0004601">
    <property type="term" value="F:peroxidase activity"/>
    <property type="evidence" value="ECO:0007669"/>
    <property type="project" value="UniProtKB-KW"/>
</dbReference>
<dbReference type="GO" id="GO:0020037">
    <property type="term" value="F:heme binding"/>
    <property type="evidence" value="ECO:0007669"/>
    <property type="project" value="InterPro"/>
</dbReference>
<evidence type="ECO:0000256" key="10">
    <source>
        <dbReference type="ARBA" id="ARBA00049896"/>
    </source>
</evidence>
<feature type="active site" evidence="12">
    <location>
        <position position="143"/>
    </location>
</feature>
<feature type="binding site" description="axial binding residue" evidence="12">
    <location>
        <position position="170"/>
    </location>
    <ligand>
        <name>Fe-coproporphyrin III</name>
        <dbReference type="ChEBI" id="CHEBI:68438"/>
    </ligand>
    <ligandPart>
        <name>Fe</name>
        <dbReference type="ChEBI" id="CHEBI:18248"/>
    </ligandPart>
</feature>
<keyword evidence="5 12" id="KW-0560">Oxidoreductase</keyword>
<dbReference type="GO" id="GO:0016634">
    <property type="term" value="F:oxidoreductase activity, acting on the CH-CH group of donors, oxygen as acceptor"/>
    <property type="evidence" value="ECO:0007669"/>
    <property type="project" value="UniProtKB-UniRule"/>
</dbReference>
<keyword evidence="6 12" id="KW-0408">Iron</keyword>
<dbReference type="Proteomes" id="UP000233343">
    <property type="component" value="Unassembled WGS sequence"/>
</dbReference>
<evidence type="ECO:0000256" key="12">
    <source>
        <dbReference type="HAMAP-Rule" id="MF_01442"/>
    </source>
</evidence>
<dbReference type="SUPFAM" id="SSF54909">
    <property type="entry name" value="Dimeric alpha+beta barrel"/>
    <property type="match status" value="1"/>
</dbReference>
<evidence type="ECO:0000256" key="5">
    <source>
        <dbReference type="ARBA" id="ARBA00023002"/>
    </source>
</evidence>
<keyword evidence="4 12" id="KW-0479">Metal-binding</keyword>